<organism evidence="5 6">
    <name type="scientific">Coniochaeta hoffmannii</name>
    <dbReference type="NCBI Taxonomy" id="91930"/>
    <lineage>
        <taxon>Eukaryota</taxon>
        <taxon>Fungi</taxon>
        <taxon>Dikarya</taxon>
        <taxon>Ascomycota</taxon>
        <taxon>Pezizomycotina</taxon>
        <taxon>Sordariomycetes</taxon>
        <taxon>Sordariomycetidae</taxon>
        <taxon>Coniochaetales</taxon>
        <taxon>Coniochaetaceae</taxon>
        <taxon>Coniochaeta</taxon>
    </lineage>
</organism>
<feature type="compositionally biased region" description="Polar residues" evidence="2">
    <location>
        <begin position="47"/>
        <end position="56"/>
    </location>
</feature>
<dbReference type="PANTHER" id="PTHR12864">
    <property type="entry name" value="RAN BINDING PROTEIN 9-RELATED"/>
    <property type="match status" value="1"/>
</dbReference>
<dbReference type="SMART" id="SM00668">
    <property type="entry name" value="CTLH"/>
    <property type="match status" value="1"/>
</dbReference>
<proteinExistence type="predicted"/>
<evidence type="ECO:0000256" key="1">
    <source>
        <dbReference type="ARBA" id="ARBA00002343"/>
    </source>
</evidence>
<dbReference type="InterPro" id="IPR013320">
    <property type="entry name" value="ConA-like_dom_sf"/>
</dbReference>
<dbReference type="InterPro" id="IPR013144">
    <property type="entry name" value="CRA_dom"/>
</dbReference>
<comment type="caution">
    <text evidence="5">The sequence shown here is derived from an EMBL/GenBank/DDBJ whole genome shotgun (WGS) entry which is preliminary data.</text>
</comment>
<accession>A0AA38R563</accession>
<protein>
    <submittedName>
        <fullName evidence="5">SPRY-domain-containing protein</fullName>
    </submittedName>
</protein>
<dbReference type="EMBL" id="JANBVN010000177">
    <property type="protein sequence ID" value="KAJ9134691.1"/>
    <property type="molecule type" value="Genomic_DNA"/>
</dbReference>
<dbReference type="InterPro" id="IPR006594">
    <property type="entry name" value="LisH"/>
</dbReference>
<dbReference type="Pfam" id="PF00622">
    <property type="entry name" value="SPRY"/>
    <property type="match status" value="1"/>
</dbReference>
<name>A0AA38R563_9PEZI</name>
<feature type="compositionally biased region" description="Polar residues" evidence="2">
    <location>
        <begin position="12"/>
        <end position="25"/>
    </location>
</feature>
<dbReference type="Pfam" id="PF08513">
    <property type="entry name" value="LisH"/>
    <property type="match status" value="1"/>
</dbReference>
<reference evidence="5" key="1">
    <citation type="submission" date="2022-07" db="EMBL/GenBank/DDBJ databases">
        <title>Fungi with potential for degradation of polypropylene.</title>
        <authorList>
            <person name="Gostincar C."/>
        </authorList>
    </citation>
    <scope>NUCLEOTIDE SEQUENCE</scope>
    <source>
        <strain evidence="5">EXF-13287</strain>
    </source>
</reference>
<dbReference type="SMART" id="SM00449">
    <property type="entry name" value="SPRY"/>
    <property type="match status" value="1"/>
</dbReference>
<sequence>MYGLSLNDFNGDDTSTPPANAGSQPRRSSYASVAASRGRPARASVSHLLNPSSPGESTDDAMHRGHFYSSLRDYDRNIMARTSTSTDNRPPSLHDSAAGAASMLLPKNSGLPWHSRAYDFFMSRESNLPDESSSDGNHSRASNFLSPSYLRGTVYMDKLEEQHKRRVQAHIHSQTHGSGSSLGLHGGVKLPPPSHRGMTLDVVEKPPKFLQEDDDDEAVSPLPSRWSRDDKHAALDVVGDGYDVKYVGPKSSSEKDHEACAIRADHWMPGQCGVYYFEVTVIARKHSDTTVVVGCSGRTVSLSRAPGWEPESYGYHGDDGHVFHSASVGKAYGPKYGPGDTVGCLVNFRTGTVNFTKNGDDLGIAFRDAALREMKGRFFPTIGLKKPGDHVFANFGQMPFQFDIDGYVKMEKEKIWEKVRQADTSKLVPGLNETELIQQLVLQHLQHDGYVETARAFAEEIVAEKTRLQLDPSEPVPTINVRDDEDARKRQQIRRAILEGNIDQALKATNTYYPKVLKSNNEVYFRLRCRKFIEMIRKDAEENLRRDKSVHQPDNNPAPAAKPSHQHFDDDQDMEVDDGGDWGGEPMDDDGNQPPPAVGHLLQEALEYGQELRAEFANSSGSDPEMSRQLDEIFALIAYENPLKEEGVKHLLDRSGRVAVAEELNSAILLSLGKQSRSALETMYAQTVVLLEQLREDGGDGAFVAIQDVMDRITKPVIRS</sequence>
<feature type="compositionally biased region" description="Low complexity" evidence="2">
    <location>
        <begin position="26"/>
        <end position="38"/>
    </location>
</feature>
<dbReference type="Gene3D" id="2.60.120.920">
    <property type="match status" value="1"/>
</dbReference>
<dbReference type="InterPro" id="IPR001870">
    <property type="entry name" value="B30.2/SPRY"/>
</dbReference>
<comment type="function">
    <text evidence="1">Involved in the proteasome-dependent degradation of fructose-1,6-bisphosphatase.</text>
</comment>
<dbReference type="SUPFAM" id="SSF49899">
    <property type="entry name" value="Concanavalin A-like lectins/glucanases"/>
    <property type="match status" value="1"/>
</dbReference>
<dbReference type="SMART" id="SM00757">
    <property type="entry name" value="CRA"/>
    <property type="match status" value="1"/>
</dbReference>
<dbReference type="InterPro" id="IPR006595">
    <property type="entry name" value="CTLH_C"/>
</dbReference>
<dbReference type="Pfam" id="PF10607">
    <property type="entry name" value="CTLH"/>
    <property type="match status" value="1"/>
</dbReference>
<feature type="domain" description="CTLH" evidence="4">
    <location>
        <begin position="490"/>
        <end position="543"/>
    </location>
</feature>
<dbReference type="SMART" id="SM00667">
    <property type="entry name" value="LisH"/>
    <property type="match status" value="1"/>
</dbReference>
<dbReference type="InterPro" id="IPR050618">
    <property type="entry name" value="Ubq-SigPath_Reg"/>
</dbReference>
<evidence type="ECO:0000259" key="4">
    <source>
        <dbReference type="PROSITE" id="PS50897"/>
    </source>
</evidence>
<dbReference type="PROSITE" id="PS50188">
    <property type="entry name" value="B302_SPRY"/>
    <property type="match status" value="1"/>
</dbReference>
<feature type="compositionally biased region" description="Acidic residues" evidence="2">
    <location>
        <begin position="570"/>
        <end position="591"/>
    </location>
</feature>
<dbReference type="Proteomes" id="UP001174691">
    <property type="component" value="Unassembled WGS sequence"/>
</dbReference>
<feature type="region of interest" description="Disordered" evidence="2">
    <location>
        <begin position="544"/>
        <end position="598"/>
    </location>
</feature>
<evidence type="ECO:0000313" key="5">
    <source>
        <dbReference type="EMBL" id="KAJ9134691.1"/>
    </source>
</evidence>
<dbReference type="PROSITE" id="PS50896">
    <property type="entry name" value="LISH"/>
    <property type="match status" value="1"/>
</dbReference>
<evidence type="ECO:0000313" key="6">
    <source>
        <dbReference type="Proteomes" id="UP001174691"/>
    </source>
</evidence>
<evidence type="ECO:0000256" key="2">
    <source>
        <dbReference type="SAM" id="MobiDB-lite"/>
    </source>
</evidence>
<evidence type="ECO:0000259" key="3">
    <source>
        <dbReference type="PROSITE" id="PS50188"/>
    </source>
</evidence>
<dbReference type="AlphaFoldDB" id="A0AA38R563"/>
<keyword evidence="6" id="KW-1185">Reference proteome</keyword>
<gene>
    <name evidence="5" type="ORF">NKR19_g8559</name>
</gene>
<dbReference type="InterPro" id="IPR003877">
    <property type="entry name" value="SPRY_dom"/>
</dbReference>
<feature type="region of interest" description="Disordered" evidence="2">
    <location>
        <begin position="1"/>
        <end position="64"/>
    </location>
</feature>
<dbReference type="InterPro" id="IPR024964">
    <property type="entry name" value="CTLH/CRA"/>
</dbReference>
<dbReference type="PROSITE" id="PS50897">
    <property type="entry name" value="CTLH"/>
    <property type="match status" value="1"/>
</dbReference>
<dbReference type="InterPro" id="IPR043136">
    <property type="entry name" value="B30.2/SPRY_sf"/>
</dbReference>
<feature type="domain" description="B30.2/SPRY" evidence="3">
    <location>
        <begin position="204"/>
        <end position="400"/>
    </location>
</feature>